<accession>C4FB98</accession>
<evidence type="ECO:0000313" key="2">
    <source>
        <dbReference type="EMBL" id="EEP43943.1"/>
    </source>
</evidence>
<dbReference type="EMBL" id="ABXH02000031">
    <property type="protein sequence ID" value="EEP43943.1"/>
    <property type="molecule type" value="Genomic_DNA"/>
</dbReference>
<evidence type="ECO:0000256" key="1">
    <source>
        <dbReference type="SAM" id="MobiDB-lite"/>
    </source>
</evidence>
<name>C4FB98_9ACTN</name>
<dbReference type="STRING" id="521003.COLINT_03351"/>
<protein>
    <submittedName>
        <fullName evidence="2">Uncharacterized protein</fullName>
    </submittedName>
</protein>
<organism evidence="2 3">
    <name type="scientific">Collinsella intestinalis DSM 13280</name>
    <dbReference type="NCBI Taxonomy" id="521003"/>
    <lineage>
        <taxon>Bacteria</taxon>
        <taxon>Bacillati</taxon>
        <taxon>Actinomycetota</taxon>
        <taxon>Coriobacteriia</taxon>
        <taxon>Coriobacteriales</taxon>
        <taxon>Coriobacteriaceae</taxon>
        <taxon>Collinsella</taxon>
    </lineage>
</organism>
<gene>
    <name evidence="2" type="ORF">COLINT_03351</name>
</gene>
<reference evidence="2 3" key="1">
    <citation type="submission" date="2009-04" db="EMBL/GenBank/DDBJ databases">
        <authorList>
            <person name="Weinstock G."/>
            <person name="Sodergren E."/>
            <person name="Clifton S."/>
            <person name="Fulton L."/>
            <person name="Fulton B."/>
            <person name="Courtney L."/>
            <person name="Fronick C."/>
            <person name="Harrison M."/>
            <person name="Strong C."/>
            <person name="Farmer C."/>
            <person name="Delahaunty K."/>
            <person name="Markovic C."/>
            <person name="Hall O."/>
            <person name="Minx P."/>
            <person name="Tomlinson C."/>
            <person name="Mitreva M."/>
            <person name="Nelson J."/>
            <person name="Hou S."/>
            <person name="Wollam A."/>
            <person name="Pepin K.H."/>
            <person name="Johnson M."/>
            <person name="Bhonagiri V."/>
            <person name="Nash W.E."/>
            <person name="Warren W."/>
            <person name="Chinwalla A."/>
            <person name="Mardis E.R."/>
            <person name="Wilson R.K."/>
        </authorList>
    </citation>
    <scope>NUCLEOTIDE SEQUENCE [LARGE SCALE GENOMIC DNA]</scope>
    <source>
        <strain evidence="2 3">DSM 13280</strain>
    </source>
</reference>
<comment type="caution">
    <text evidence="2">The sequence shown here is derived from an EMBL/GenBank/DDBJ whole genome shotgun (WGS) entry which is preliminary data.</text>
</comment>
<dbReference type="Proteomes" id="UP000003295">
    <property type="component" value="Unassembled WGS sequence"/>
</dbReference>
<feature type="region of interest" description="Disordered" evidence="1">
    <location>
        <begin position="28"/>
        <end position="52"/>
    </location>
</feature>
<dbReference type="HOGENOM" id="CLU_3078733_0_0_11"/>
<sequence length="52" mass="5854">MARGDREAENALKLECPPDIAEDEQYGAPILGRRQPGEAFAEPQSQRHRHLV</sequence>
<proteinExistence type="predicted"/>
<evidence type="ECO:0000313" key="3">
    <source>
        <dbReference type="Proteomes" id="UP000003295"/>
    </source>
</evidence>
<dbReference type="AlphaFoldDB" id="C4FB98"/>